<dbReference type="PROSITE" id="PS51257">
    <property type="entry name" value="PROKAR_LIPOPROTEIN"/>
    <property type="match status" value="1"/>
</dbReference>
<organism evidence="1 2">
    <name type="scientific">Candidatus Accumulibacter affinis</name>
    <dbReference type="NCBI Taxonomy" id="2954384"/>
    <lineage>
        <taxon>Bacteria</taxon>
        <taxon>Pseudomonadati</taxon>
        <taxon>Pseudomonadota</taxon>
        <taxon>Betaproteobacteria</taxon>
        <taxon>Candidatus Accumulibacter</taxon>
    </lineage>
</organism>
<dbReference type="InterPro" id="IPR021747">
    <property type="entry name" value="DUF3313"/>
</dbReference>
<proteinExistence type="predicted"/>
<evidence type="ECO:0000313" key="1">
    <source>
        <dbReference type="EMBL" id="MBK7953007.1"/>
    </source>
</evidence>
<dbReference type="Pfam" id="PF11769">
    <property type="entry name" value="DUF3313"/>
    <property type="match status" value="1"/>
</dbReference>
<reference evidence="1 2" key="1">
    <citation type="submission" date="2020-10" db="EMBL/GenBank/DDBJ databases">
        <title>Connecting structure to function with the recovery of over 1000 high-quality activated sludge metagenome-assembled genomes encoding full-length rRNA genes using long-read sequencing.</title>
        <authorList>
            <person name="Singleton C.M."/>
            <person name="Petriglieri F."/>
            <person name="Kristensen J.M."/>
            <person name="Kirkegaard R.H."/>
            <person name="Michaelsen T.Y."/>
            <person name="Andersen M.H."/>
            <person name="Karst S.M."/>
            <person name="Dueholm M.S."/>
            <person name="Nielsen P.H."/>
            <person name="Albertsen M."/>
        </authorList>
    </citation>
    <scope>NUCLEOTIDE SEQUENCE [LARGE SCALE GENOMIC DNA]</scope>
    <source>
        <strain evidence="1">Fred_18-Q3-R57-64_BAT3C.720</strain>
    </source>
</reference>
<name>A0A935W2G5_9PROT</name>
<sequence length="270" mass="28937">MKTSPITKRKGAKAAIGRVVLVGCTFLAGCATESAVLGSGTNTVASDQARMTRSGFLSDYARLRPTPWGEGIECWRDPSLDARSYNKVLISRILVSLKVKTADQTFDPKDIKTLTDYFHQDLVKALQPQMPVVDQAGPGVVVLRVALTDLVPTTVTDSVAGTLIPYAFVVEAGSGTATGRPAGSTPYMGETGMEMQFRDGASGRILGECRDTEIGRKYAVDVNAGAVGAAQTWANGYLSSFQAWTYAKDAFDKWSMLVAQRMALLRGVQP</sequence>
<gene>
    <name evidence="1" type="ORF">IPK02_02990</name>
</gene>
<comment type="caution">
    <text evidence="1">The sequence shown here is derived from an EMBL/GenBank/DDBJ whole genome shotgun (WGS) entry which is preliminary data.</text>
</comment>
<accession>A0A935W2G5</accession>
<dbReference type="AlphaFoldDB" id="A0A935W2G5"/>
<evidence type="ECO:0000313" key="2">
    <source>
        <dbReference type="Proteomes" id="UP000706151"/>
    </source>
</evidence>
<dbReference type="Proteomes" id="UP000706151">
    <property type="component" value="Unassembled WGS sequence"/>
</dbReference>
<dbReference type="EMBL" id="JADJOT010000002">
    <property type="protein sequence ID" value="MBK7953007.1"/>
    <property type="molecule type" value="Genomic_DNA"/>
</dbReference>
<protein>
    <submittedName>
        <fullName evidence="1">DUF3313 domain-containing protein</fullName>
    </submittedName>
</protein>